<evidence type="ECO:0000313" key="11">
    <source>
        <dbReference type="EMBL" id="MVO17795.1"/>
    </source>
</evidence>
<evidence type="ECO:0000256" key="1">
    <source>
        <dbReference type="ARBA" id="ARBA00001946"/>
    </source>
</evidence>
<keyword evidence="7" id="KW-0460">Magnesium</keyword>
<dbReference type="GO" id="GO:0000166">
    <property type="term" value="F:nucleotide binding"/>
    <property type="evidence" value="ECO:0007669"/>
    <property type="project" value="UniProtKB-KW"/>
</dbReference>
<dbReference type="GO" id="GO:0000049">
    <property type="term" value="F:tRNA binding"/>
    <property type="evidence" value="ECO:0007669"/>
    <property type="project" value="TreeGrafter"/>
</dbReference>
<dbReference type="SUPFAM" id="SSF81301">
    <property type="entry name" value="Nucleotidyltransferase"/>
    <property type="match status" value="1"/>
</dbReference>
<evidence type="ECO:0000313" key="12">
    <source>
        <dbReference type="Proteomes" id="UP000478892"/>
    </source>
</evidence>
<evidence type="ECO:0000256" key="5">
    <source>
        <dbReference type="ARBA" id="ARBA00022723"/>
    </source>
</evidence>
<evidence type="ECO:0000259" key="10">
    <source>
        <dbReference type="Pfam" id="PF12627"/>
    </source>
</evidence>
<dbReference type="GO" id="GO:0046872">
    <property type="term" value="F:metal ion binding"/>
    <property type="evidence" value="ECO:0007669"/>
    <property type="project" value="UniProtKB-KW"/>
</dbReference>
<dbReference type="InterPro" id="IPR002646">
    <property type="entry name" value="PolA_pol_head_dom"/>
</dbReference>
<evidence type="ECO:0000256" key="7">
    <source>
        <dbReference type="ARBA" id="ARBA00022842"/>
    </source>
</evidence>
<dbReference type="InterPro" id="IPR050264">
    <property type="entry name" value="Bact_CCA-adding_enz_type3_sf"/>
</dbReference>
<evidence type="ECO:0000256" key="6">
    <source>
        <dbReference type="ARBA" id="ARBA00022741"/>
    </source>
</evidence>
<dbReference type="GO" id="GO:0016779">
    <property type="term" value="F:nucleotidyltransferase activity"/>
    <property type="evidence" value="ECO:0007669"/>
    <property type="project" value="UniProtKB-KW"/>
</dbReference>
<evidence type="ECO:0000256" key="2">
    <source>
        <dbReference type="ARBA" id="ARBA00022679"/>
    </source>
</evidence>
<protein>
    <submittedName>
        <fullName evidence="11">CCA tRNA nucleotidyltransferase</fullName>
    </submittedName>
</protein>
<evidence type="ECO:0000256" key="8">
    <source>
        <dbReference type="RuleBase" id="RU003953"/>
    </source>
</evidence>
<name>A0A6L6WMH0_9RHOB</name>
<dbReference type="PANTHER" id="PTHR46173:SF1">
    <property type="entry name" value="CCA TRNA NUCLEOTIDYLTRANSFERASE 1, MITOCHONDRIAL"/>
    <property type="match status" value="1"/>
</dbReference>
<comment type="similarity">
    <text evidence="8">Belongs to the tRNA nucleotidyltransferase/poly(A) polymerase family.</text>
</comment>
<keyword evidence="3" id="KW-0819">tRNA processing</keyword>
<evidence type="ECO:0000256" key="3">
    <source>
        <dbReference type="ARBA" id="ARBA00022694"/>
    </source>
</evidence>
<proteinExistence type="inferred from homology"/>
<keyword evidence="4" id="KW-0548">Nucleotidyltransferase</keyword>
<keyword evidence="5" id="KW-0479">Metal-binding</keyword>
<dbReference type="EMBL" id="WQLV01000014">
    <property type="protein sequence ID" value="MVO17795.1"/>
    <property type="molecule type" value="Genomic_DNA"/>
</dbReference>
<evidence type="ECO:0000259" key="9">
    <source>
        <dbReference type="Pfam" id="PF01743"/>
    </source>
</evidence>
<dbReference type="InterPro" id="IPR032828">
    <property type="entry name" value="PolyA_RNA-bd"/>
</dbReference>
<dbReference type="Proteomes" id="UP000478892">
    <property type="component" value="Unassembled WGS sequence"/>
</dbReference>
<feature type="domain" description="Poly A polymerase head" evidence="9">
    <location>
        <begin position="29"/>
        <end position="150"/>
    </location>
</feature>
<reference evidence="11 12" key="1">
    <citation type="submission" date="2019-12" db="EMBL/GenBank/DDBJ databases">
        <authorList>
            <person name="Zhang Y.-J."/>
        </authorList>
    </citation>
    <scope>NUCLEOTIDE SEQUENCE [LARGE SCALE GENOMIC DNA]</scope>
    <source>
        <strain evidence="11 12">CY05</strain>
    </source>
</reference>
<comment type="caution">
    <text evidence="11">The sequence shown here is derived from an EMBL/GenBank/DDBJ whole genome shotgun (WGS) entry which is preliminary data.</text>
</comment>
<feature type="domain" description="tRNA nucleotidyltransferase/poly(A) polymerase RNA and SrmB- binding" evidence="10">
    <location>
        <begin position="184"/>
        <end position="240"/>
    </location>
</feature>
<sequence length="384" mass="41381">MTRIDQPWLSDPNTQTVCDAICADGAQLLFVGGCVRNALLGVAVSDLDLATDAQPETVMKLAKRAGIKAIPTGIDHGTVTLVGGGTPFEITTFRKDVATDGRRATVAFSSDIADDAARRDFTMNALYARPDGTVVDPLGGMADLKARQVRFIGTAQNRIREDYLRSLRYFRFHAWYGDPDAGFDPDALAAIAGNLDGLDQLSRERVGAEFLKLLSADDPAPAVAAMRQSGVLLRLLPGADDRALAPLICLEAGHAPDPIRRLAALGGADIGEHLRLSKAQVVNWITLRDQAEGTTSPSELGYRFGVTKARDVLLLRSALLEQPLFPNLETEIAFGGSAKFPLSARDLMPEITGKQLGETLKQLESDWITSGFTLTREALLANRK</sequence>
<keyword evidence="6" id="KW-0547">Nucleotide-binding</keyword>
<dbReference type="Pfam" id="PF01743">
    <property type="entry name" value="PolyA_pol"/>
    <property type="match status" value="1"/>
</dbReference>
<dbReference type="CDD" id="cd05398">
    <property type="entry name" value="NT_ClassII-CCAase"/>
    <property type="match status" value="1"/>
</dbReference>
<dbReference type="RefSeq" id="WP_157024064.1">
    <property type="nucleotide sequence ID" value="NZ_WQLV01000014.1"/>
</dbReference>
<keyword evidence="12" id="KW-1185">Reference proteome</keyword>
<keyword evidence="8" id="KW-0694">RNA-binding</keyword>
<gene>
    <name evidence="11" type="ORF">GO984_18415</name>
</gene>
<dbReference type="Pfam" id="PF12627">
    <property type="entry name" value="PolyA_pol_RNAbd"/>
    <property type="match status" value="1"/>
</dbReference>
<dbReference type="PANTHER" id="PTHR46173">
    <property type="entry name" value="CCA TRNA NUCLEOTIDYLTRANSFERASE 1, MITOCHONDRIAL"/>
    <property type="match status" value="1"/>
</dbReference>
<dbReference type="Gene3D" id="1.10.3090.10">
    <property type="entry name" value="cca-adding enzyme, domain 2"/>
    <property type="match status" value="1"/>
</dbReference>
<dbReference type="Gene3D" id="3.30.460.10">
    <property type="entry name" value="Beta Polymerase, domain 2"/>
    <property type="match status" value="1"/>
</dbReference>
<dbReference type="SUPFAM" id="SSF81891">
    <property type="entry name" value="Poly A polymerase C-terminal region-like"/>
    <property type="match status" value="1"/>
</dbReference>
<evidence type="ECO:0000256" key="4">
    <source>
        <dbReference type="ARBA" id="ARBA00022695"/>
    </source>
</evidence>
<dbReference type="AlphaFoldDB" id="A0A6L6WMH0"/>
<dbReference type="InterPro" id="IPR043519">
    <property type="entry name" value="NT_sf"/>
</dbReference>
<accession>A0A6L6WMH0</accession>
<dbReference type="GO" id="GO:0008033">
    <property type="term" value="P:tRNA processing"/>
    <property type="evidence" value="ECO:0007669"/>
    <property type="project" value="UniProtKB-KW"/>
</dbReference>
<organism evidence="11 12">
    <name type="scientific">Parasedimentitalea huanghaiensis</name>
    <dbReference type="NCBI Taxonomy" id="2682100"/>
    <lineage>
        <taxon>Bacteria</taxon>
        <taxon>Pseudomonadati</taxon>
        <taxon>Pseudomonadota</taxon>
        <taxon>Alphaproteobacteria</taxon>
        <taxon>Rhodobacterales</taxon>
        <taxon>Paracoccaceae</taxon>
        <taxon>Parasedimentitalea</taxon>
    </lineage>
</organism>
<keyword evidence="2 8" id="KW-0808">Transferase</keyword>
<comment type="cofactor">
    <cofactor evidence="1">
        <name>Mg(2+)</name>
        <dbReference type="ChEBI" id="CHEBI:18420"/>
    </cofactor>
</comment>